<dbReference type="Proteomes" id="UP001153269">
    <property type="component" value="Unassembled WGS sequence"/>
</dbReference>
<reference evidence="2" key="1">
    <citation type="submission" date="2020-03" db="EMBL/GenBank/DDBJ databases">
        <authorList>
            <person name="Weist P."/>
        </authorList>
    </citation>
    <scope>NUCLEOTIDE SEQUENCE</scope>
</reference>
<dbReference type="AlphaFoldDB" id="A0A9N7VPL5"/>
<gene>
    <name evidence="2" type="ORF">PLEPLA_LOCUS39744</name>
</gene>
<comment type="caution">
    <text evidence="2">The sequence shown here is derived from an EMBL/GenBank/DDBJ whole genome shotgun (WGS) entry which is preliminary data.</text>
</comment>
<keyword evidence="3" id="KW-1185">Reference proteome</keyword>
<name>A0A9N7VPL5_PLEPL</name>
<evidence type="ECO:0000313" key="3">
    <source>
        <dbReference type="Proteomes" id="UP001153269"/>
    </source>
</evidence>
<protein>
    <submittedName>
        <fullName evidence="2">Uncharacterized protein</fullName>
    </submittedName>
</protein>
<proteinExistence type="predicted"/>
<organism evidence="2 3">
    <name type="scientific">Pleuronectes platessa</name>
    <name type="common">European plaice</name>
    <dbReference type="NCBI Taxonomy" id="8262"/>
    <lineage>
        <taxon>Eukaryota</taxon>
        <taxon>Metazoa</taxon>
        <taxon>Chordata</taxon>
        <taxon>Craniata</taxon>
        <taxon>Vertebrata</taxon>
        <taxon>Euteleostomi</taxon>
        <taxon>Actinopterygii</taxon>
        <taxon>Neopterygii</taxon>
        <taxon>Teleostei</taxon>
        <taxon>Neoteleostei</taxon>
        <taxon>Acanthomorphata</taxon>
        <taxon>Carangaria</taxon>
        <taxon>Pleuronectiformes</taxon>
        <taxon>Pleuronectoidei</taxon>
        <taxon>Pleuronectidae</taxon>
        <taxon>Pleuronectes</taxon>
    </lineage>
</organism>
<evidence type="ECO:0000256" key="1">
    <source>
        <dbReference type="SAM" id="MobiDB-lite"/>
    </source>
</evidence>
<sequence>MRTRWDGPRCNQSPVPGKVYRKKTASPLTAVSPAGTRPSRLYPPHPRYSSPSDWRPGGRSCLSVESPVQGLITSSMPSQFPLTVSFQTGFLKFSVRAPRPKHGQSQTLT</sequence>
<accession>A0A9N7VPL5</accession>
<evidence type="ECO:0000313" key="2">
    <source>
        <dbReference type="EMBL" id="CAB1452005.1"/>
    </source>
</evidence>
<dbReference type="EMBL" id="CADEAL010004112">
    <property type="protein sequence ID" value="CAB1452005.1"/>
    <property type="molecule type" value="Genomic_DNA"/>
</dbReference>
<feature type="region of interest" description="Disordered" evidence="1">
    <location>
        <begin position="1"/>
        <end position="60"/>
    </location>
</feature>